<dbReference type="GO" id="GO:0005737">
    <property type="term" value="C:cytoplasm"/>
    <property type="evidence" value="ECO:0007669"/>
    <property type="project" value="TreeGrafter"/>
</dbReference>
<dbReference type="PANTHER" id="PTHR12837">
    <property type="entry name" value="POLY ADP-RIBOSE GLYCOHYDROLASE"/>
    <property type="match status" value="1"/>
</dbReference>
<feature type="domain" description="PARG catalytic Macro" evidence="5">
    <location>
        <begin position="198"/>
        <end position="339"/>
    </location>
</feature>
<dbReference type="GO" id="GO:0005975">
    <property type="term" value="P:carbohydrate metabolic process"/>
    <property type="evidence" value="ECO:0007669"/>
    <property type="project" value="InterPro"/>
</dbReference>
<proteinExistence type="inferred from homology"/>
<feature type="compositionally biased region" description="Acidic residues" evidence="4">
    <location>
        <begin position="439"/>
        <end position="449"/>
    </location>
</feature>
<feature type="domain" description="PARG catalytic Macro" evidence="5">
    <location>
        <begin position="591"/>
        <end position="712"/>
    </location>
</feature>
<evidence type="ECO:0000259" key="6">
    <source>
        <dbReference type="Pfam" id="PF20811"/>
    </source>
</evidence>
<evidence type="ECO:0000256" key="4">
    <source>
        <dbReference type="SAM" id="MobiDB-lite"/>
    </source>
</evidence>
<evidence type="ECO:0000259" key="5">
    <source>
        <dbReference type="Pfam" id="PF05028"/>
    </source>
</evidence>
<dbReference type="GO" id="GO:0006282">
    <property type="term" value="P:regulation of DNA repair"/>
    <property type="evidence" value="ECO:0007669"/>
    <property type="project" value="InterPro"/>
</dbReference>
<feature type="domain" description="PARG helical" evidence="6">
    <location>
        <begin position="69"/>
        <end position="186"/>
    </location>
</feature>
<reference evidence="7" key="1">
    <citation type="submission" date="2015-11" db="EMBL/GenBank/DDBJ databases">
        <title>De novo transcriptome assembly of four potential Pierce s Disease insect vectors from Arizona vineyards.</title>
        <authorList>
            <person name="Tassone E.E."/>
        </authorList>
    </citation>
    <scope>NUCLEOTIDE SEQUENCE</scope>
</reference>
<evidence type="ECO:0000313" key="7">
    <source>
        <dbReference type="EMBL" id="JAS76501.1"/>
    </source>
</evidence>
<dbReference type="GO" id="GO:0005634">
    <property type="term" value="C:nucleus"/>
    <property type="evidence" value="ECO:0007669"/>
    <property type="project" value="TreeGrafter"/>
</dbReference>
<dbReference type="EMBL" id="GECU01031205">
    <property type="protein sequence ID" value="JAS76501.1"/>
    <property type="molecule type" value="Transcribed_RNA"/>
</dbReference>
<evidence type="ECO:0000256" key="1">
    <source>
        <dbReference type="ARBA" id="ARBA00009545"/>
    </source>
</evidence>
<dbReference type="InterPro" id="IPR046372">
    <property type="entry name" value="PARG_cat_C"/>
</dbReference>
<dbReference type="InterPro" id="IPR048362">
    <property type="entry name" value="PARG_helical"/>
</dbReference>
<feature type="region of interest" description="Disordered" evidence="4">
    <location>
        <begin position="350"/>
        <end position="387"/>
    </location>
</feature>
<dbReference type="Pfam" id="PF05028">
    <property type="entry name" value="PARG_cat_C"/>
    <property type="match status" value="2"/>
</dbReference>
<dbReference type="GO" id="GO:0009225">
    <property type="term" value="P:nucleotide-sugar metabolic process"/>
    <property type="evidence" value="ECO:0007669"/>
    <property type="project" value="TreeGrafter"/>
</dbReference>
<dbReference type="PANTHER" id="PTHR12837:SF14">
    <property type="entry name" value="POLY(ADP-RIBOSE) GLYCOHYDROLASE"/>
    <property type="match status" value="1"/>
</dbReference>
<organism evidence="7">
    <name type="scientific">Homalodisca liturata</name>
    <dbReference type="NCBI Taxonomy" id="320908"/>
    <lineage>
        <taxon>Eukaryota</taxon>
        <taxon>Metazoa</taxon>
        <taxon>Ecdysozoa</taxon>
        <taxon>Arthropoda</taxon>
        <taxon>Hexapoda</taxon>
        <taxon>Insecta</taxon>
        <taxon>Pterygota</taxon>
        <taxon>Neoptera</taxon>
        <taxon>Paraneoptera</taxon>
        <taxon>Hemiptera</taxon>
        <taxon>Auchenorrhyncha</taxon>
        <taxon>Membracoidea</taxon>
        <taxon>Cicadellidae</taxon>
        <taxon>Cicadellinae</taxon>
        <taxon>Proconiini</taxon>
        <taxon>Homalodisca</taxon>
    </lineage>
</organism>
<keyword evidence="3" id="KW-0378">Hydrolase</keyword>
<dbReference type="EC" id="3.2.1.143" evidence="2"/>
<gene>
    <name evidence="7" type="ORF">g.22541</name>
</gene>
<feature type="region of interest" description="Disordered" evidence="4">
    <location>
        <begin position="436"/>
        <end position="465"/>
    </location>
</feature>
<feature type="non-terminal residue" evidence="7">
    <location>
        <position position="778"/>
    </location>
</feature>
<accession>A0A1B6HPD4</accession>
<dbReference type="AlphaFoldDB" id="A0A1B6HPD4"/>
<dbReference type="GO" id="GO:1990966">
    <property type="term" value="P:ATP generation from poly-ADP-D-ribose"/>
    <property type="evidence" value="ECO:0007669"/>
    <property type="project" value="TreeGrafter"/>
</dbReference>
<dbReference type="Pfam" id="PF20811">
    <property type="entry name" value="PARG_cat_N"/>
    <property type="match status" value="1"/>
</dbReference>
<sequence length="778" mass="87665">MALVMLPCDMPWWPMLQRHLKHLTTPDCDHVSALQSIHNLCNVGLDPDERDSPDLTVFTVLETFLAEVSETERSHILNSTLPAMARRALNLRSLRPPSGLHFSLQQQQDRVELDRDFVASLLAHLFFSTFPKRTLKTHPTLQDFNFSNFFKHLDQNYQKAKLRSFFHYFDLLEGNDVPSSKIIFSRQVMTGKEWLTIEDWLECGLPLCPLIIRHEGRLDRATSDHLVVCFSSSRIGGQVLGGGSSWECLQLCLCPEVLSALLFCEALEDNEVVSLDSVIQVARVNDPRYKAVLEPLDTPVTLSVILMDAENYTKLPLSQYEEDNFLRELNKSLLGFRQRILIPPPPATRRLSPIGESFSSTPPEAEETVTAKPLQQPQKPRYDVPLQSLPNINSRRRFILLGSSGECLPISRNPASRYSSCHSSDEGEFFSARTSISETLEEEEEEEGEEKPARNYSEQLDTPERRCTFAQRLREALDRAQSSESSESSYAVGISITGSSTADNDIRMRRGGSRGFMLEEESVDDRGRTRHREPREYSRPFKRGNSSRYSFSTEYSSDLEGVYEQLGRWLDEAGDSIDGEADRQRLRDMAVVQFAGSLLKRTLSESFVGVPLDSNEHADSSDAERKHSVKLAMAARSLSLELARHKHKLAAQLMSVVGQKRECERSLLPVATGNWGCGSSNLGEPQLKLLIQWLTASVAGVPHLLYFTCCHYKLLKLDTVCRVLLDRQWSVGELTGAVLRFLQATLDNPNPTDNSTLFEFLIGAEEKPISTNIGFGCV</sequence>
<dbReference type="GO" id="GO:0004649">
    <property type="term" value="F:poly(ADP-ribose) glycohydrolase activity"/>
    <property type="evidence" value="ECO:0007669"/>
    <property type="project" value="UniProtKB-EC"/>
</dbReference>
<comment type="similarity">
    <text evidence="1">Belongs to the poly(ADP-ribose) glycohydrolase family.</text>
</comment>
<dbReference type="InterPro" id="IPR007724">
    <property type="entry name" value="Poly_GlycHdrlase"/>
</dbReference>
<evidence type="ECO:0000256" key="2">
    <source>
        <dbReference type="ARBA" id="ARBA00012255"/>
    </source>
</evidence>
<name>A0A1B6HPD4_9HEMI</name>
<feature type="region of interest" description="Disordered" evidence="4">
    <location>
        <begin position="501"/>
        <end position="550"/>
    </location>
</feature>
<evidence type="ECO:0000256" key="3">
    <source>
        <dbReference type="ARBA" id="ARBA00022801"/>
    </source>
</evidence>
<protein>
    <recommendedName>
        <fullName evidence="2">poly(ADP-ribose) glycohydrolase</fullName>
        <ecNumber evidence="2">3.2.1.143</ecNumber>
    </recommendedName>
</protein>